<keyword evidence="2" id="KW-0812">Transmembrane</keyword>
<comment type="caution">
    <text evidence="3">The sequence shown here is derived from an EMBL/GenBank/DDBJ whole genome shotgun (WGS) entry which is preliminary data.</text>
</comment>
<feature type="transmembrane region" description="Helical" evidence="2">
    <location>
        <begin position="6"/>
        <end position="32"/>
    </location>
</feature>
<evidence type="ECO:0000313" key="4">
    <source>
        <dbReference type="Proteomes" id="UP000034603"/>
    </source>
</evidence>
<keyword evidence="2" id="KW-0472">Membrane</keyword>
<feature type="coiled-coil region" evidence="1">
    <location>
        <begin position="94"/>
        <end position="121"/>
    </location>
</feature>
<name>A0A0G0HQX2_9BACT</name>
<evidence type="ECO:0000313" key="3">
    <source>
        <dbReference type="EMBL" id="KKQ45553.1"/>
    </source>
</evidence>
<proteinExistence type="predicted"/>
<reference evidence="3 4" key="1">
    <citation type="journal article" date="2015" name="Nature">
        <title>rRNA introns, odd ribosomes, and small enigmatic genomes across a large radiation of phyla.</title>
        <authorList>
            <person name="Brown C.T."/>
            <person name="Hug L.A."/>
            <person name="Thomas B.C."/>
            <person name="Sharon I."/>
            <person name="Castelle C.J."/>
            <person name="Singh A."/>
            <person name="Wilkins M.J."/>
            <person name="Williams K.H."/>
            <person name="Banfield J.F."/>
        </authorList>
    </citation>
    <scope>NUCLEOTIDE SEQUENCE [LARGE SCALE GENOMIC DNA]</scope>
</reference>
<keyword evidence="2" id="KW-1133">Transmembrane helix</keyword>
<dbReference type="EMBL" id="LBTR01000013">
    <property type="protein sequence ID" value="KKQ45553.1"/>
    <property type="molecule type" value="Genomic_DNA"/>
</dbReference>
<dbReference type="Proteomes" id="UP000034603">
    <property type="component" value="Unassembled WGS sequence"/>
</dbReference>
<sequence length="224" mass="25420">MNIDPVLIYLILFTLSSLVLLIVGLLIAYLNLLNRYSKTKKSSAVDDDISPMFRDTEARLKSIVDNASAQAAQTISSTQYFTEKQLKIFEDEVNKSAAMYLNLYQRTLENLERETAKEIKAIPEVLRRDLGASLSGISALFKDDVVKIATEVKDSLDRAYKNIEIDIEEYKKTRLTQVDKSIADIILQIARRVLVKEINKDEHEKLVLKALEDAKKSGMFSEDV</sequence>
<accession>A0A0G0HQX2</accession>
<organism evidence="3 4">
    <name type="scientific">Candidatus Woesebacteria bacterium GW2011_GWA1_37_8</name>
    <dbReference type="NCBI Taxonomy" id="1618546"/>
    <lineage>
        <taxon>Bacteria</taxon>
        <taxon>Candidatus Woeseibacteriota</taxon>
    </lineage>
</organism>
<evidence type="ECO:0000256" key="2">
    <source>
        <dbReference type="SAM" id="Phobius"/>
    </source>
</evidence>
<gene>
    <name evidence="3" type="ORF">US62_C0013G0006</name>
</gene>
<evidence type="ECO:0000256" key="1">
    <source>
        <dbReference type="SAM" id="Coils"/>
    </source>
</evidence>
<dbReference type="AlphaFoldDB" id="A0A0G0HQX2"/>
<keyword evidence="1" id="KW-0175">Coiled coil</keyword>
<protein>
    <submittedName>
        <fullName evidence="3">Uncharacterized protein</fullName>
    </submittedName>
</protein>